<organism evidence="1 2">
    <name type="scientific">Paenibacillus radicis</name>
    <name type="common">ex Xue et al. 2023</name>
    <dbReference type="NCBI Taxonomy" id="2972489"/>
    <lineage>
        <taxon>Bacteria</taxon>
        <taxon>Bacillati</taxon>
        <taxon>Bacillota</taxon>
        <taxon>Bacilli</taxon>
        <taxon>Bacillales</taxon>
        <taxon>Paenibacillaceae</taxon>
        <taxon>Paenibacillus</taxon>
    </lineage>
</organism>
<keyword evidence="2" id="KW-1185">Reference proteome</keyword>
<protein>
    <submittedName>
        <fullName evidence="1">UPF0158 family protein</fullName>
    </submittedName>
</protein>
<dbReference type="Proteomes" id="UP001300012">
    <property type="component" value="Unassembled WGS sequence"/>
</dbReference>
<evidence type="ECO:0000313" key="1">
    <source>
        <dbReference type="EMBL" id="MCR8633786.1"/>
    </source>
</evidence>
<sequence length="153" mass="18052">MKVKLRDIIDGMDMQFDGSNSYLNIKTGQVITVSVEELRAAEEEESFEHLHDWQQDNMEVAIDVIENFENYKELPTKFDINDYAMMEGYIYSLENEQSARSLLEAIQGKGAFRRFKDTLAYLGILDNWYAYRHECYKKIAIEWCEDNSLEYSE</sequence>
<dbReference type="RefSeq" id="WP_258215353.1">
    <property type="nucleotide sequence ID" value="NZ_JANQBD010000016.1"/>
</dbReference>
<comment type="caution">
    <text evidence="1">The sequence shown here is derived from an EMBL/GenBank/DDBJ whole genome shotgun (WGS) entry which is preliminary data.</text>
</comment>
<dbReference type="Pfam" id="PF03682">
    <property type="entry name" value="UPF0158"/>
    <property type="match status" value="1"/>
</dbReference>
<evidence type="ECO:0000313" key="2">
    <source>
        <dbReference type="Proteomes" id="UP001300012"/>
    </source>
</evidence>
<reference evidence="1 2" key="1">
    <citation type="submission" date="2022-08" db="EMBL/GenBank/DDBJ databases">
        <title>Paenibacillus endoradicis sp. nov., Paenibacillus radicibacter sp. nov and Paenibacillus pararadicis sp. nov., three cold-adapted plant growth-promoting bacteria isolated from root of Larix gmelinii in Great Khingan.</title>
        <authorList>
            <person name="Xue H."/>
        </authorList>
    </citation>
    <scope>NUCLEOTIDE SEQUENCE [LARGE SCALE GENOMIC DNA]</scope>
    <source>
        <strain evidence="1 2">N5-1-1-5</strain>
    </source>
</reference>
<accession>A0ABT1YKS5</accession>
<dbReference type="EMBL" id="JANQBD010000016">
    <property type="protein sequence ID" value="MCR8633786.1"/>
    <property type="molecule type" value="Genomic_DNA"/>
</dbReference>
<proteinExistence type="predicted"/>
<name>A0ABT1YKS5_9BACL</name>
<dbReference type="InterPro" id="IPR005361">
    <property type="entry name" value="UPF0158"/>
</dbReference>
<gene>
    <name evidence="1" type="ORF">NV381_21605</name>
</gene>